<dbReference type="InterPro" id="IPR029903">
    <property type="entry name" value="RmlD-like-bd"/>
</dbReference>
<evidence type="ECO:0000256" key="4">
    <source>
        <dbReference type="ARBA" id="ARBA00017099"/>
    </source>
</evidence>
<dbReference type="InterPro" id="IPR005913">
    <property type="entry name" value="dTDP_dehydrorham_reduct"/>
</dbReference>
<evidence type="ECO:0000256" key="5">
    <source>
        <dbReference type="ARBA" id="ARBA00048200"/>
    </source>
</evidence>
<organism evidence="8 9">
    <name type="scientific">Aureimonas populi</name>
    <dbReference type="NCBI Taxonomy" id="1701758"/>
    <lineage>
        <taxon>Bacteria</taxon>
        <taxon>Pseudomonadati</taxon>
        <taxon>Pseudomonadota</taxon>
        <taxon>Alphaproteobacteria</taxon>
        <taxon>Hyphomicrobiales</taxon>
        <taxon>Aurantimonadaceae</taxon>
        <taxon>Aureimonas</taxon>
    </lineage>
</organism>
<dbReference type="Proteomes" id="UP001597371">
    <property type="component" value="Unassembled WGS sequence"/>
</dbReference>
<sequence length="292" mass="31082">MKLLVTGREGQIARSLLALSGGPVEIVAVGRPELDLLDHASLRRALEVHRPDLVVSAAAYTAVDKAESERDAAFAANADGAAALSSAAAALDMPIVHISTDYVFPGDKASSYSEEDATGPRTVYGASKLAGEAGVAAQNPAHAVLRVAWVYSPYGQNFLKTMLRLAADREEVRVVADQVGTPTYAPDIAKGILAVARHIAAGPEKGDWRGLFHLVAGGETNWAEFAREIFRCSAERGGPSARVVDIPTDAYPSPAPRPANSRLDTARFQRTFGLALPAWQDGTRRCVDELLR</sequence>
<keyword evidence="6 8" id="KW-0560">Oxidoreductase</keyword>
<dbReference type="Pfam" id="PF04321">
    <property type="entry name" value="RmlD_sub_bind"/>
    <property type="match status" value="1"/>
</dbReference>
<comment type="cofactor">
    <cofactor evidence="6">
        <name>Mg(2+)</name>
        <dbReference type="ChEBI" id="CHEBI:18420"/>
    </cofactor>
    <text evidence="6">Binds 1 Mg(2+) ion per monomer.</text>
</comment>
<evidence type="ECO:0000256" key="1">
    <source>
        <dbReference type="ARBA" id="ARBA00004781"/>
    </source>
</evidence>
<comment type="caution">
    <text evidence="8">The sequence shown here is derived from an EMBL/GenBank/DDBJ whole genome shotgun (WGS) entry which is preliminary data.</text>
</comment>
<dbReference type="GO" id="GO:0008831">
    <property type="term" value="F:dTDP-4-dehydrorhamnose reductase activity"/>
    <property type="evidence" value="ECO:0007669"/>
    <property type="project" value="UniProtKB-EC"/>
</dbReference>
<keyword evidence="9" id="KW-1185">Reference proteome</keyword>
<name>A0ABW5CMK9_9HYPH</name>
<dbReference type="Gene3D" id="3.90.25.10">
    <property type="entry name" value="UDP-galactose 4-epimerase, domain 1"/>
    <property type="match status" value="1"/>
</dbReference>
<evidence type="ECO:0000259" key="7">
    <source>
        <dbReference type="Pfam" id="PF04321"/>
    </source>
</evidence>
<evidence type="ECO:0000256" key="3">
    <source>
        <dbReference type="ARBA" id="ARBA00012929"/>
    </source>
</evidence>
<dbReference type="InterPro" id="IPR036291">
    <property type="entry name" value="NAD(P)-bd_dom_sf"/>
</dbReference>
<accession>A0ABW5CMK9</accession>
<proteinExistence type="inferred from homology"/>
<comment type="similarity">
    <text evidence="2 6">Belongs to the dTDP-4-dehydrorhamnose reductase family.</text>
</comment>
<dbReference type="NCBIfam" id="TIGR01214">
    <property type="entry name" value="rmlD"/>
    <property type="match status" value="1"/>
</dbReference>
<dbReference type="PANTHER" id="PTHR10491:SF4">
    <property type="entry name" value="METHIONINE ADENOSYLTRANSFERASE 2 SUBUNIT BETA"/>
    <property type="match status" value="1"/>
</dbReference>
<comment type="function">
    <text evidence="6">Catalyzes the reduction of dTDP-6-deoxy-L-lyxo-4-hexulose to yield dTDP-L-rhamnose.</text>
</comment>
<protein>
    <recommendedName>
        <fullName evidence="4 6">dTDP-4-dehydrorhamnose reductase</fullName>
        <ecNumber evidence="3 6">1.1.1.133</ecNumber>
    </recommendedName>
</protein>
<dbReference type="RefSeq" id="WP_209737630.1">
    <property type="nucleotide sequence ID" value="NZ_CP072611.1"/>
</dbReference>
<dbReference type="EMBL" id="JBHUIJ010000009">
    <property type="protein sequence ID" value="MFD2237501.1"/>
    <property type="molecule type" value="Genomic_DNA"/>
</dbReference>
<dbReference type="Gene3D" id="3.40.50.720">
    <property type="entry name" value="NAD(P)-binding Rossmann-like Domain"/>
    <property type="match status" value="1"/>
</dbReference>
<dbReference type="PANTHER" id="PTHR10491">
    <property type="entry name" value="DTDP-4-DEHYDRORHAMNOSE REDUCTASE"/>
    <property type="match status" value="1"/>
</dbReference>
<dbReference type="SUPFAM" id="SSF51735">
    <property type="entry name" value="NAD(P)-binding Rossmann-fold domains"/>
    <property type="match status" value="1"/>
</dbReference>
<comment type="pathway">
    <text evidence="1 6">Carbohydrate biosynthesis; dTDP-L-rhamnose biosynthesis.</text>
</comment>
<dbReference type="CDD" id="cd05254">
    <property type="entry name" value="dTDP_HR_like_SDR_e"/>
    <property type="match status" value="1"/>
</dbReference>
<gene>
    <name evidence="8" type="primary">rfbD</name>
    <name evidence="8" type="ORF">ACFSKQ_08490</name>
</gene>
<feature type="domain" description="RmlD-like substrate binding" evidence="7">
    <location>
        <begin position="1"/>
        <end position="290"/>
    </location>
</feature>
<evidence type="ECO:0000313" key="8">
    <source>
        <dbReference type="EMBL" id="MFD2237501.1"/>
    </source>
</evidence>
<evidence type="ECO:0000256" key="6">
    <source>
        <dbReference type="RuleBase" id="RU364082"/>
    </source>
</evidence>
<keyword evidence="6" id="KW-0521">NADP</keyword>
<evidence type="ECO:0000256" key="2">
    <source>
        <dbReference type="ARBA" id="ARBA00010944"/>
    </source>
</evidence>
<dbReference type="EC" id="1.1.1.133" evidence="3 6"/>
<comment type="catalytic activity">
    <reaction evidence="5 6">
        <text>dTDP-beta-L-rhamnose + NADP(+) = dTDP-4-dehydro-beta-L-rhamnose + NADPH + H(+)</text>
        <dbReference type="Rhea" id="RHEA:21796"/>
        <dbReference type="ChEBI" id="CHEBI:15378"/>
        <dbReference type="ChEBI" id="CHEBI:57510"/>
        <dbReference type="ChEBI" id="CHEBI:57783"/>
        <dbReference type="ChEBI" id="CHEBI:58349"/>
        <dbReference type="ChEBI" id="CHEBI:62830"/>
        <dbReference type="EC" id="1.1.1.133"/>
    </reaction>
</comment>
<evidence type="ECO:0000313" key="9">
    <source>
        <dbReference type="Proteomes" id="UP001597371"/>
    </source>
</evidence>
<reference evidence="9" key="1">
    <citation type="journal article" date="2019" name="Int. J. Syst. Evol. Microbiol.">
        <title>The Global Catalogue of Microorganisms (GCM) 10K type strain sequencing project: providing services to taxonomists for standard genome sequencing and annotation.</title>
        <authorList>
            <consortium name="The Broad Institute Genomics Platform"/>
            <consortium name="The Broad Institute Genome Sequencing Center for Infectious Disease"/>
            <person name="Wu L."/>
            <person name="Ma J."/>
        </authorList>
    </citation>
    <scope>NUCLEOTIDE SEQUENCE [LARGE SCALE GENOMIC DNA]</scope>
    <source>
        <strain evidence="9">ZS-35-S2</strain>
    </source>
</reference>